<sequence length="70" mass="6999">MTTLVGESSVKNCYVVRSGEAVDDPATGTASATGYDYIHTGSGAAAIQSVAVCVLGNDAVTRPAGTAHRV</sequence>
<dbReference type="EMBL" id="AOLY01000039">
    <property type="protein sequence ID" value="EMA28818.1"/>
    <property type="molecule type" value="Genomic_DNA"/>
</dbReference>
<dbReference type="AlphaFoldDB" id="M0L6T2"/>
<keyword evidence="2" id="KW-1185">Reference proteome</keyword>
<name>M0L6T2_HALJT</name>
<accession>M0L6T2</accession>
<gene>
    <name evidence="1" type="ORF">C444_15668</name>
</gene>
<comment type="caution">
    <text evidence="1">The sequence shown here is derived from an EMBL/GenBank/DDBJ whole genome shotgun (WGS) entry which is preliminary data.</text>
</comment>
<evidence type="ECO:0000313" key="1">
    <source>
        <dbReference type="EMBL" id="EMA28818.1"/>
    </source>
</evidence>
<dbReference type="Proteomes" id="UP000011524">
    <property type="component" value="Unassembled WGS sequence"/>
</dbReference>
<organism evidence="1 2">
    <name type="scientific">Haloarcula japonica (strain ATCC 49778 / DSM 6131 / JCM 7785 / NBRC 101032 / NCIMB 13157 / TR-1)</name>
    <dbReference type="NCBI Taxonomy" id="1227453"/>
    <lineage>
        <taxon>Archaea</taxon>
        <taxon>Methanobacteriati</taxon>
        <taxon>Methanobacteriota</taxon>
        <taxon>Stenosarchaea group</taxon>
        <taxon>Halobacteria</taxon>
        <taxon>Halobacteriales</taxon>
        <taxon>Haloarculaceae</taxon>
        <taxon>Haloarcula</taxon>
    </lineage>
</organism>
<protein>
    <submittedName>
        <fullName evidence="1">Uncharacterized protein</fullName>
    </submittedName>
</protein>
<proteinExistence type="predicted"/>
<reference evidence="1 2" key="1">
    <citation type="journal article" date="2014" name="PLoS Genet.">
        <title>Phylogenetically driven sequencing of extremely halophilic archaea reveals strategies for static and dynamic osmo-response.</title>
        <authorList>
            <person name="Becker E.A."/>
            <person name="Seitzer P.M."/>
            <person name="Tritt A."/>
            <person name="Larsen D."/>
            <person name="Krusor M."/>
            <person name="Yao A.I."/>
            <person name="Wu D."/>
            <person name="Madern D."/>
            <person name="Eisen J.A."/>
            <person name="Darling A.E."/>
            <person name="Facciotti M.T."/>
        </authorList>
    </citation>
    <scope>NUCLEOTIDE SEQUENCE [LARGE SCALE GENOMIC DNA]</scope>
    <source>
        <strain evidence="2">ATCC 49778 / DSM 6131 / JCM 7785 / NBRC 101032 / NCIMB 13157 / TR-1</strain>
    </source>
</reference>
<evidence type="ECO:0000313" key="2">
    <source>
        <dbReference type="Proteomes" id="UP000011524"/>
    </source>
</evidence>